<dbReference type="InParanoid" id="B7GCW8"/>
<dbReference type="InterPro" id="IPR049227">
    <property type="entry name" value="DUF6824"/>
</dbReference>
<dbReference type="RefSeq" id="XP_002184874.1">
    <property type="nucleotide sequence ID" value="XM_002184838.1"/>
</dbReference>
<dbReference type="GeneID" id="7198688"/>
<protein>
    <recommendedName>
        <fullName evidence="2">DUF6824 domain-containing protein</fullName>
    </recommendedName>
</protein>
<evidence type="ECO:0000313" key="3">
    <source>
        <dbReference type="EMBL" id="EEC43610.1"/>
    </source>
</evidence>
<gene>
    <name evidence="3" type="ORF">PHATRDRAFT_50093</name>
</gene>
<reference evidence="4" key="2">
    <citation type="submission" date="2008-08" db="EMBL/GenBank/DDBJ databases">
        <authorList>
            <consortium name="Diatom Consortium"/>
            <person name="Grigoriev I."/>
            <person name="Grimwood J."/>
            <person name="Kuo A."/>
            <person name="Otillar R.P."/>
            <person name="Salamov A."/>
            <person name="Detter J.C."/>
            <person name="Lindquist E."/>
            <person name="Shapiro H."/>
            <person name="Lucas S."/>
            <person name="Glavina del Rio T."/>
            <person name="Pitluck S."/>
            <person name="Rokhsar D."/>
            <person name="Bowler C."/>
        </authorList>
    </citation>
    <scope>GENOME REANNOTATION</scope>
    <source>
        <strain evidence="4">CCAP 1055/1</strain>
    </source>
</reference>
<feature type="domain" description="DUF6824" evidence="2">
    <location>
        <begin position="52"/>
        <end position="135"/>
    </location>
</feature>
<organism evidence="3 4">
    <name type="scientific">Phaeodactylum tricornutum (strain CCAP 1055/1)</name>
    <dbReference type="NCBI Taxonomy" id="556484"/>
    <lineage>
        <taxon>Eukaryota</taxon>
        <taxon>Sar</taxon>
        <taxon>Stramenopiles</taxon>
        <taxon>Ochrophyta</taxon>
        <taxon>Bacillariophyta</taxon>
        <taxon>Bacillariophyceae</taxon>
        <taxon>Bacillariophycidae</taxon>
        <taxon>Naviculales</taxon>
        <taxon>Phaeodactylaceae</taxon>
        <taxon>Phaeodactylum</taxon>
    </lineage>
</organism>
<dbReference type="Proteomes" id="UP000000759">
    <property type="component" value="Chromosome 26"/>
</dbReference>
<dbReference type="HOGENOM" id="CLU_570470_0_0_1"/>
<dbReference type="Pfam" id="PF20710">
    <property type="entry name" value="DUF6824"/>
    <property type="match status" value="1"/>
</dbReference>
<feature type="region of interest" description="Disordered" evidence="1">
    <location>
        <begin position="1"/>
        <end position="43"/>
    </location>
</feature>
<dbReference type="AlphaFoldDB" id="B7GCW8"/>
<evidence type="ECO:0000256" key="1">
    <source>
        <dbReference type="SAM" id="MobiDB-lite"/>
    </source>
</evidence>
<evidence type="ECO:0000259" key="2">
    <source>
        <dbReference type="Pfam" id="PF20710"/>
    </source>
</evidence>
<feature type="compositionally biased region" description="Polar residues" evidence="1">
    <location>
        <begin position="1"/>
        <end position="14"/>
    </location>
</feature>
<sequence length="479" mass="53235">MTASKNPDHGQSPNLPDHQPADADPRPPSDAPPDRSTLPKPTISLVEASPRDVLLGRGRGNGGNSGNQMFQALIIENLARYHSAANRPEKTQIIKEILVAISKAGGRFLKPDKVRGGLVKISDAEARTKVGQAIRYRTVNQKEVPGRSTASVPSTSEQRREYLLEFGHSDGDIVDRKGSGLGLRSRGRQENVLAQFPSRRFHQQHLPNPLTHHLHPFGRNIADFDSFRDPDGQTLPPQALNLAERSVDVVGDIEPRPLPPSPEFLHQLGALPTTQRSRYIFDIDSSSEPTPRASSHHIQEGSSFVRETISNVDILSVPRQFCSPFERLNPTSQSHLPHSLPSANILSFPDSSMGMALRSTFGQPSAQSQYQRFASLQPAALDTSNTRFNQAESLSPSRQQLLMIQQHQEERLWNSQEFADPSNIYRASMHPNSGRIPDVDTTVPQDLSRFYRPSLPNMQSEAGPETDYHSLFTEFDRKN</sequence>
<keyword evidence="4" id="KW-1185">Reference proteome</keyword>
<proteinExistence type="predicted"/>
<reference evidence="3 4" key="1">
    <citation type="journal article" date="2008" name="Nature">
        <title>The Phaeodactylum genome reveals the evolutionary history of diatom genomes.</title>
        <authorList>
            <person name="Bowler C."/>
            <person name="Allen A.E."/>
            <person name="Badger J.H."/>
            <person name="Grimwood J."/>
            <person name="Jabbari K."/>
            <person name="Kuo A."/>
            <person name="Maheswari U."/>
            <person name="Martens C."/>
            <person name="Maumus F."/>
            <person name="Otillar R.P."/>
            <person name="Rayko E."/>
            <person name="Salamov A."/>
            <person name="Vandepoele K."/>
            <person name="Beszteri B."/>
            <person name="Gruber A."/>
            <person name="Heijde M."/>
            <person name="Katinka M."/>
            <person name="Mock T."/>
            <person name="Valentin K."/>
            <person name="Verret F."/>
            <person name="Berges J.A."/>
            <person name="Brownlee C."/>
            <person name="Cadoret J.P."/>
            <person name="Chiovitti A."/>
            <person name="Choi C.J."/>
            <person name="Coesel S."/>
            <person name="De Martino A."/>
            <person name="Detter J.C."/>
            <person name="Durkin C."/>
            <person name="Falciatore A."/>
            <person name="Fournet J."/>
            <person name="Haruta M."/>
            <person name="Huysman M.J."/>
            <person name="Jenkins B.D."/>
            <person name="Jiroutova K."/>
            <person name="Jorgensen R.E."/>
            <person name="Joubert Y."/>
            <person name="Kaplan A."/>
            <person name="Kroger N."/>
            <person name="Kroth P.G."/>
            <person name="La Roche J."/>
            <person name="Lindquist E."/>
            <person name="Lommer M."/>
            <person name="Martin-Jezequel V."/>
            <person name="Lopez P.J."/>
            <person name="Lucas S."/>
            <person name="Mangogna M."/>
            <person name="McGinnis K."/>
            <person name="Medlin L.K."/>
            <person name="Montsant A."/>
            <person name="Oudot-Le Secq M.P."/>
            <person name="Napoli C."/>
            <person name="Obornik M."/>
            <person name="Parker M.S."/>
            <person name="Petit J.L."/>
            <person name="Porcel B.M."/>
            <person name="Poulsen N."/>
            <person name="Robison M."/>
            <person name="Rychlewski L."/>
            <person name="Rynearson T.A."/>
            <person name="Schmutz J."/>
            <person name="Shapiro H."/>
            <person name="Siaut M."/>
            <person name="Stanley M."/>
            <person name="Sussman M.R."/>
            <person name="Taylor A.R."/>
            <person name="Vardi A."/>
            <person name="von Dassow P."/>
            <person name="Vyverman W."/>
            <person name="Willis A."/>
            <person name="Wyrwicz L.S."/>
            <person name="Rokhsar D.S."/>
            <person name="Weissenbach J."/>
            <person name="Armbrust E.V."/>
            <person name="Green B.R."/>
            <person name="Van de Peer Y."/>
            <person name="Grigoriev I.V."/>
        </authorList>
    </citation>
    <scope>NUCLEOTIDE SEQUENCE [LARGE SCALE GENOMIC DNA]</scope>
    <source>
        <strain evidence="3 4">CCAP 1055/1</strain>
    </source>
</reference>
<dbReference type="PaxDb" id="2850-Phatr50093"/>
<name>B7GCW8_PHATC</name>
<accession>B7GCW8</accession>
<dbReference type="KEGG" id="pti:PHATRDRAFT_50093"/>
<dbReference type="EMBL" id="CM000628">
    <property type="protein sequence ID" value="EEC43610.1"/>
    <property type="molecule type" value="Genomic_DNA"/>
</dbReference>
<evidence type="ECO:0000313" key="4">
    <source>
        <dbReference type="Proteomes" id="UP000000759"/>
    </source>
</evidence>